<reference evidence="2" key="1">
    <citation type="submission" date="2020-11" db="EMBL/GenBank/DDBJ databases">
        <authorList>
            <consortium name="DOE Joint Genome Institute"/>
            <person name="Ahrendt S."/>
            <person name="Riley R."/>
            <person name="Andreopoulos W."/>
            <person name="Labutti K."/>
            <person name="Pangilinan J."/>
            <person name="Ruiz-Duenas F.J."/>
            <person name="Barrasa J.M."/>
            <person name="Sanchez-Garcia M."/>
            <person name="Camarero S."/>
            <person name="Miyauchi S."/>
            <person name="Serrano A."/>
            <person name="Linde D."/>
            <person name="Babiker R."/>
            <person name="Drula E."/>
            <person name="Ayuso-Fernandez I."/>
            <person name="Pacheco R."/>
            <person name="Padilla G."/>
            <person name="Ferreira P."/>
            <person name="Barriuso J."/>
            <person name="Kellner H."/>
            <person name="Castanera R."/>
            <person name="Alfaro M."/>
            <person name="Ramirez L."/>
            <person name="Pisabarro A.G."/>
            <person name="Kuo A."/>
            <person name="Tritt A."/>
            <person name="Lipzen A."/>
            <person name="He G."/>
            <person name="Yan M."/>
            <person name="Ng V."/>
            <person name="Cullen D."/>
            <person name="Martin F."/>
            <person name="Rosso M.-N."/>
            <person name="Henrissat B."/>
            <person name="Hibbett D."/>
            <person name="Martinez A.T."/>
            <person name="Grigoriev I.V."/>
        </authorList>
    </citation>
    <scope>NUCLEOTIDE SEQUENCE</scope>
    <source>
        <strain evidence="2">CBS 506.95</strain>
    </source>
</reference>
<sequence length="380" mass="41771">MDRPRRVVKQANRGPVQIATIPTSSRPVVKRNVPAPVDPEKQIQALLQSSKSDLVNLDMAGIINSRTWAMLSDDAKDRLKILLPQSAFIGFQERLPEDHPISATVKQMAAVKSGDANTQVIGGEVAGPSNRAVALHEELDHGFFTDPHLLSAMRTFQDHLYLNWFSSAHQEKVKQFVEGVTNGALSAPKKDEVWERDNIVSGTDITLLSVPGSTPSAKARGAAEVKLSKLVKNKVVRVGDVLAYKRSFASSVVIEKDCIIESTGPDGIVVSLAPERTKFLPPFLLSDPPTPSPPNTPKALHPQSATITSPSMLETLLLDIEGQLEKSRRPNGNAWKYFSIWRWRKTGFSDCSSADADKRGGRENHGTLFYLRGSFYNEVE</sequence>
<evidence type="ECO:0000259" key="1">
    <source>
        <dbReference type="Pfam" id="PF13919"/>
    </source>
</evidence>
<evidence type="ECO:0000313" key="2">
    <source>
        <dbReference type="EMBL" id="KAF9530075.1"/>
    </source>
</evidence>
<dbReference type="Proteomes" id="UP000807306">
    <property type="component" value="Unassembled WGS sequence"/>
</dbReference>
<evidence type="ECO:0000313" key="3">
    <source>
        <dbReference type="Proteomes" id="UP000807306"/>
    </source>
</evidence>
<dbReference type="OrthoDB" id="2289918at2759"/>
<proteinExistence type="predicted"/>
<comment type="caution">
    <text evidence="2">The sequence shown here is derived from an EMBL/GenBank/DDBJ whole genome shotgun (WGS) entry which is preliminary data.</text>
</comment>
<dbReference type="InterPro" id="IPR028020">
    <property type="entry name" value="ASX_DEUBAD_dom"/>
</dbReference>
<dbReference type="AlphaFoldDB" id="A0A9P6JS12"/>
<keyword evidence="3" id="KW-1185">Reference proteome</keyword>
<feature type="domain" description="ASX DEUBAD" evidence="1">
    <location>
        <begin position="38"/>
        <end position="197"/>
    </location>
</feature>
<organism evidence="2 3">
    <name type="scientific">Crepidotus variabilis</name>
    <dbReference type="NCBI Taxonomy" id="179855"/>
    <lineage>
        <taxon>Eukaryota</taxon>
        <taxon>Fungi</taxon>
        <taxon>Dikarya</taxon>
        <taxon>Basidiomycota</taxon>
        <taxon>Agaricomycotina</taxon>
        <taxon>Agaricomycetes</taxon>
        <taxon>Agaricomycetidae</taxon>
        <taxon>Agaricales</taxon>
        <taxon>Agaricineae</taxon>
        <taxon>Crepidotaceae</taxon>
        <taxon>Crepidotus</taxon>
    </lineage>
</organism>
<dbReference type="EMBL" id="MU157842">
    <property type="protein sequence ID" value="KAF9530075.1"/>
    <property type="molecule type" value="Genomic_DNA"/>
</dbReference>
<gene>
    <name evidence="2" type="ORF">CPB83DRAFT_811365</name>
</gene>
<dbReference type="Pfam" id="PF13919">
    <property type="entry name" value="ASXH"/>
    <property type="match status" value="1"/>
</dbReference>
<accession>A0A9P6JS12</accession>
<name>A0A9P6JS12_9AGAR</name>
<protein>
    <recommendedName>
        <fullName evidence="1">ASX DEUBAD domain-containing protein</fullName>
    </recommendedName>
</protein>